<accession>A0A0P6XHF5</accession>
<evidence type="ECO:0000259" key="3">
    <source>
        <dbReference type="Pfam" id="PF17479"/>
    </source>
</evidence>
<evidence type="ECO:0000259" key="2">
    <source>
        <dbReference type="Pfam" id="PF11258"/>
    </source>
</evidence>
<feature type="compositionally biased region" description="Pro residues" evidence="1">
    <location>
        <begin position="12"/>
        <end position="27"/>
    </location>
</feature>
<feature type="non-terminal residue" evidence="4">
    <location>
        <position position="1"/>
    </location>
</feature>
<comment type="caution">
    <text evidence="4">The sequence shown here is derived from an EMBL/GenBank/DDBJ whole genome shotgun (WGS) entry which is preliminary data.</text>
</comment>
<sequence>PWVMPTLLPSLTPSPLPPPTQPPPPQFTPTITTTPAVMGVFGFPAGVNPLTGLTVEDLTRLERRPVMVKVSNAPPSVRPQAGLSFADLVFEYYIGEGANRFLAVFYGQDASRAGSLRSGRLIDGQLVSMYQGLLAYGSADPQVDEVLEETLGDRAISNLEANCPTFCGRDTHSSPWIYANTASLSNYANKHGISNTRPPLNGMIFQSEIPESTGAGQKIAVEYSASRGEWRYNPESGLYERWEERRLNPDDLIPLTDQLNDQHLAFANVIVLFAEYTEFAPTLHDVEIWGNQLGRKALFFRDGILVEGSWRTVDRGQPIQFFNQYGLPMILKPGTSWIHIVGLNTDLSQPEPGHWELRFHLP</sequence>
<feature type="region of interest" description="Disordered" evidence="1">
    <location>
        <begin position="1"/>
        <end position="28"/>
    </location>
</feature>
<gene>
    <name evidence="4" type="ORF">ADN01_08645</name>
</gene>
<dbReference type="Pfam" id="PF17479">
    <property type="entry name" value="DUF3048_C"/>
    <property type="match status" value="1"/>
</dbReference>
<dbReference type="InterPro" id="IPR035328">
    <property type="entry name" value="DUF3048_C"/>
</dbReference>
<evidence type="ECO:0008006" key="6">
    <source>
        <dbReference type="Google" id="ProtNLM"/>
    </source>
</evidence>
<organism evidence="4 5">
    <name type="scientific">Levilinea saccharolytica</name>
    <dbReference type="NCBI Taxonomy" id="229921"/>
    <lineage>
        <taxon>Bacteria</taxon>
        <taxon>Bacillati</taxon>
        <taxon>Chloroflexota</taxon>
        <taxon>Anaerolineae</taxon>
        <taxon>Anaerolineales</taxon>
        <taxon>Anaerolineaceae</taxon>
        <taxon>Levilinea</taxon>
    </lineage>
</organism>
<dbReference type="RefSeq" id="WP_075071081.1">
    <property type="nucleotide sequence ID" value="NZ_DF967974.1"/>
</dbReference>
<dbReference type="EMBL" id="LGCM01000033">
    <property type="protein sequence ID" value="KPL82971.1"/>
    <property type="molecule type" value="Genomic_DNA"/>
</dbReference>
<dbReference type="Proteomes" id="UP000050501">
    <property type="component" value="Unassembled WGS sequence"/>
</dbReference>
<keyword evidence="5" id="KW-1185">Reference proteome</keyword>
<reference evidence="4 5" key="1">
    <citation type="submission" date="2015-07" db="EMBL/GenBank/DDBJ databases">
        <title>Genome sequence of Levilinea saccharolytica DSM 16555.</title>
        <authorList>
            <person name="Hemp J."/>
            <person name="Ward L.M."/>
            <person name="Pace L.A."/>
            <person name="Fischer W.W."/>
        </authorList>
    </citation>
    <scope>NUCLEOTIDE SEQUENCE [LARGE SCALE GENOMIC DNA]</scope>
    <source>
        <strain evidence="4 5">KIBI-1</strain>
    </source>
</reference>
<feature type="domain" description="DUF3048" evidence="3">
    <location>
        <begin position="219"/>
        <end position="338"/>
    </location>
</feature>
<evidence type="ECO:0000256" key="1">
    <source>
        <dbReference type="SAM" id="MobiDB-lite"/>
    </source>
</evidence>
<dbReference type="SUPFAM" id="SSF159774">
    <property type="entry name" value="YerB-like"/>
    <property type="match status" value="1"/>
</dbReference>
<protein>
    <recommendedName>
        <fullName evidence="6">DUF3048 domain-containing protein</fullName>
    </recommendedName>
</protein>
<dbReference type="InterPro" id="IPR023158">
    <property type="entry name" value="YerB-like_sf"/>
</dbReference>
<dbReference type="Pfam" id="PF11258">
    <property type="entry name" value="DUF3048"/>
    <property type="match status" value="1"/>
</dbReference>
<dbReference type="STRING" id="229921.ADN01_08645"/>
<dbReference type="AlphaFoldDB" id="A0A0P6XHF5"/>
<evidence type="ECO:0000313" key="4">
    <source>
        <dbReference type="EMBL" id="KPL82971.1"/>
    </source>
</evidence>
<evidence type="ECO:0000313" key="5">
    <source>
        <dbReference type="Proteomes" id="UP000050501"/>
    </source>
</evidence>
<dbReference type="InterPro" id="IPR021416">
    <property type="entry name" value="DUF3048_N"/>
</dbReference>
<name>A0A0P6XHF5_9CHLR</name>
<proteinExistence type="predicted"/>
<dbReference type="Gene3D" id="3.50.90.10">
    <property type="entry name" value="YerB-like"/>
    <property type="match status" value="1"/>
</dbReference>
<feature type="compositionally biased region" description="Low complexity" evidence="1">
    <location>
        <begin position="1"/>
        <end position="11"/>
    </location>
</feature>
<feature type="domain" description="DUF3048" evidence="2">
    <location>
        <begin position="50"/>
        <end position="193"/>
    </location>
</feature>